<name>A0ACB9RBM6_9MYRT</name>
<comment type="caution">
    <text evidence="1">The sequence shown here is derived from an EMBL/GenBank/DDBJ whole genome shotgun (WGS) entry which is preliminary data.</text>
</comment>
<organism evidence="1 2">
    <name type="scientific">Melastoma candidum</name>
    <dbReference type="NCBI Taxonomy" id="119954"/>
    <lineage>
        <taxon>Eukaryota</taxon>
        <taxon>Viridiplantae</taxon>
        <taxon>Streptophyta</taxon>
        <taxon>Embryophyta</taxon>
        <taxon>Tracheophyta</taxon>
        <taxon>Spermatophyta</taxon>
        <taxon>Magnoliopsida</taxon>
        <taxon>eudicotyledons</taxon>
        <taxon>Gunneridae</taxon>
        <taxon>Pentapetalae</taxon>
        <taxon>rosids</taxon>
        <taxon>malvids</taxon>
        <taxon>Myrtales</taxon>
        <taxon>Melastomataceae</taxon>
        <taxon>Melastomatoideae</taxon>
        <taxon>Melastomateae</taxon>
        <taxon>Melastoma</taxon>
    </lineage>
</organism>
<evidence type="ECO:0000313" key="1">
    <source>
        <dbReference type="EMBL" id="KAI4376531.1"/>
    </source>
</evidence>
<gene>
    <name evidence="1" type="ORF">MLD38_014281</name>
</gene>
<dbReference type="EMBL" id="CM042883">
    <property type="protein sequence ID" value="KAI4376531.1"/>
    <property type="molecule type" value="Genomic_DNA"/>
</dbReference>
<evidence type="ECO:0000313" key="2">
    <source>
        <dbReference type="Proteomes" id="UP001057402"/>
    </source>
</evidence>
<accession>A0ACB9RBM6</accession>
<dbReference type="Proteomes" id="UP001057402">
    <property type="component" value="Chromosome 4"/>
</dbReference>
<proteinExistence type="predicted"/>
<protein>
    <submittedName>
        <fullName evidence="1">Uncharacterized protein</fullName>
    </submittedName>
</protein>
<sequence length="892" mass="100907">MALSLAPLPQTSSFHYSRHSLRLPFRHNRTRTTQVGFAVCCSERQASAALVEDVPGTRPGDAEAPGKVVYRVKKRRKPRPSFLDLIQDKWSVKIGSKREKFPWEEEDKLCAEEKRPPQLWKREAVNDEGIGEGDKEGVPMTVETREVVKEEGTEEGLEEEVAVSTASQDKRIFAPWVHGSGVAKLQVDSSGVALTGTMLGPEDKDDGDEEVVVQEAHLDVQVVSDVELDGNENSVGSILSSGNEGIVSEDERTELGGLFKEFLSNDDADYDPGVNVGFREDKLGGNINGKGVIMDLPWRREAESDGGSMKKKKRSNSELAERIIPEHELKRLRELSLRMFERIKIGNAGVTQELVDSIHWKWRLDEVVKLKFEGAPSHNMRRTQEILEDRTGGLVIYRSGSLVVLYRGMAYKLPCVQSYNKQADADSMTHPRSAHLVQNATPAPLVKEILKTERPLTIDSLEYLSKLSKKELMDMNNLNALLNELGPRYTDWSGREPIPVDADLLPPEVPGYRPPFRLLLQGVRHALRDKEMTTLRQTARTMPPHFALGRNRKLQGLANAMVKLWETSAIAKIAIKRGVVNTCNDRMAEELKILTGGTLLSRNKEYIVFYRGNDFLPPRVLLLRHRLLLLSGEKRLTSEDIQQMRRDDSFHKHESLLSHLKRKLALAIRKVKKAEITLAKVQEKLMPAELPSDLEIISDEERFLFRKVGLSMKPFLHVGRREVFDGTIENIHLHWKHRELVKLIVRGKSFAQVKHIAISLEAESGGVLISVDRTTKGYAIILYRGKNYQRPIAVRPRTLLTRRQALARSIELQRREALKHHLSELQERIELIKTELKEMRKNNEIDAERVSKSLEACSSISEFSEGEGEEAYLKVYESGGEDSGADDDHPVQ</sequence>
<reference evidence="2" key="1">
    <citation type="journal article" date="2023" name="Front. Plant Sci.">
        <title>Chromosomal-level genome assembly of Melastoma candidum provides insights into trichome evolution.</title>
        <authorList>
            <person name="Zhong Y."/>
            <person name="Wu W."/>
            <person name="Sun C."/>
            <person name="Zou P."/>
            <person name="Liu Y."/>
            <person name="Dai S."/>
            <person name="Zhou R."/>
        </authorList>
    </citation>
    <scope>NUCLEOTIDE SEQUENCE [LARGE SCALE GENOMIC DNA]</scope>
</reference>
<keyword evidence="2" id="KW-1185">Reference proteome</keyword>